<sequence>MRPGNAGAVPLPCDVCRVQALGVCAALPAECRRALAAEVRLRGVAADQSLVREGEPRRDAFTVTHGALRRVRLLADGRRLVAGFLMPGDFIGFGRGGEHRHTIEAVVDSHVCSFPQRDLAQLCAEQPALERELMARACAELDGTRDKLMGLARLTPLERLAGFLLDMSARRSRRGLDPAQLCLPMSRLDIADHLGLTIETVSRCFTRLRGDGLIATGQPQQVSLLDVHGLRALAQMHG</sequence>
<dbReference type="FunFam" id="1.10.10.10:FF:000028">
    <property type="entry name" value="Fumarate/nitrate reduction transcriptional regulator Fnr"/>
    <property type="match status" value="1"/>
</dbReference>
<dbReference type="SMART" id="SM00419">
    <property type="entry name" value="HTH_CRP"/>
    <property type="match status" value="1"/>
</dbReference>
<accession>A0A0R0D149</accession>
<dbReference type="InterPro" id="IPR014710">
    <property type="entry name" value="RmlC-like_jellyroll"/>
</dbReference>
<dbReference type="InterPro" id="IPR036388">
    <property type="entry name" value="WH-like_DNA-bd_sf"/>
</dbReference>
<protein>
    <recommendedName>
        <fullName evidence="3">CRP-like protein Clp</fullName>
    </recommendedName>
    <alternativeName>
        <fullName evidence="12">Catabolite activation-like protein</fullName>
    </alternativeName>
</protein>
<evidence type="ECO:0000256" key="12">
    <source>
        <dbReference type="ARBA" id="ARBA00031697"/>
    </source>
</evidence>
<keyword evidence="6" id="KW-0973">c-di-GMP</keyword>
<evidence type="ECO:0000256" key="11">
    <source>
        <dbReference type="ARBA" id="ARBA00023163"/>
    </source>
</evidence>
<dbReference type="SMART" id="SM00100">
    <property type="entry name" value="cNMP"/>
    <property type="match status" value="1"/>
</dbReference>
<dbReference type="Gene3D" id="2.60.120.10">
    <property type="entry name" value="Jelly Rolls"/>
    <property type="match status" value="1"/>
</dbReference>
<evidence type="ECO:0000259" key="13">
    <source>
        <dbReference type="PROSITE" id="PS50042"/>
    </source>
</evidence>
<dbReference type="CDD" id="cd00038">
    <property type="entry name" value="CAP_ED"/>
    <property type="match status" value="1"/>
</dbReference>
<dbReference type="Pfam" id="PF00027">
    <property type="entry name" value="cNMP_binding"/>
    <property type="match status" value="1"/>
</dbReference>
<dbReference type="CDD" id="cd00092">
    <property type="entry name" value="HTH_CRP"/>
    <property type="match status" value="1"/>
</dbReference>
<keyword evidence="16" id="KW-1185">Reference proteome</keyword>
<dbReference type="InterPro" id="IPR000595">
    <property type="entry name" value="cNMP-bd_dom"/>
</dbReference>
<dbReference type="OrthoDB" id="7643467at2"/>
<dbReference type="PANTHER" id="PTHR24567">
    <property type="entry name" value="CRP FAMILY TRANSCRIPTIONAL REGULATORY PROTEIN"/>
    <property type="match status" value="1"/>
</dbReference>
<feature type="domain" description="Cyclic nucleotide-binding" evidence="13">
    <location>
        <begin position="23"/>
        <end position="92"/>
    </location>
</feature>
<organism evidence="15 16">
    <name type="scientific">Pseudoxanthomonas dokdonensis</name>
    <dbReference type="NCBI Taxonomy" id="344882"/>
    <lineage>
        <taxon>Bacteria</taxon>
        <taxon>Pseudomonadati</taxon>
        <taxon>Pseudomonadota</taxon>
        <taxon>Gammaproteobacteria</taxon>
        <taxon>Lysobacterales</taxon>
        <taxon>Lysobacteraceae</taxon>
        <taxon>Pseudoxanthomonas</taxon>
    </lineage>
</organism>
<dbReference type="GO" id="GO:0003824">
    <property type="term" value="F:catalytic activity"/>
    <property type="evidence" value="ECO:0007669"/>
    <property type="project" value="UniProtKB-KW"/>
</dbReference>
<evidence type="ECO:0000313" key="15">
    <source>
        <dbReference type="EMBL" id="KRG71732.1"/>
    </source>
</evidence>
<evidence type="ECO:0000259" key="14">
    <source>
        <dbReference type="PROSITE" id="PS51063"/>
    </source>
</evidence>
<keyword evidence="5" id="KW-0021">Allosteric enzyme</keyword>
<evidence type="ECO:0000256" key="7">
    <source>
        <dbReference type="ARBA" id="ARBA00023015"/>
    </source>
</evidence>
<proteinExistence type="predicted"/>
<dbReference type="PANTHER" id="PTHR24567:SF75">
    <property type="entry name" value="FUMARATE AND NITRATE REDUCTION REGULATORY PROTEIN"/>
    <property type="match status" value="1"/>
</dbReference>
<evidence type="ECO:0000256" key="8">
    <source>
        <dbReference type="ARBA" id="ARBA00023026"/>
    </source>
</evidence>
<evidence type="ECO:0000256" key="9">
    <source>
        <dbReference type="ARBA" id="ARBA00023125"/>
    </source>
</evidence>
<dbReference type="EMBL" id="LDJL01000002">
    <property type="protein sequence ID" value="KRG71732.1"/>
    <property type="molecule type" value="Genomic_DNA"/>
</dbReference>
<dbReference type="Gene3D" id="1.10.10.10">
    <property type="entry name" value="Winged helix-like DNA-binding domain superfamily/Winged helix DNA-binding domain"/>
    <property type="match status" value="1"/>
</dbReference>
<keyword evidence="7" id="KW-0805">Transcription regulation</keyword>
<evidence type="ECO:0000256" key="3">
    <source>
        <dbReference type="ARBA" id="ARBA00020769"/>
    </source>
</evidence>
<dbReference type="STRING" id="344882.ABB29_02330"/>
<dbReference type="AlphaFoldDB" id="A0A0R0D149"/>
<dbReference type="Proteomes" id="UP000052052">
    <property type="component" value="Unassembled WGS sequence"/>
</dbReference>
<comment type="caution">
    <text evidence="15">The sequence shown here is derived from an EMBL/GenBank/DDBJ whole genome shotgun (WGS) entry which is preliminary data.</text>
</comment>
<keyword evidence="8" id="KW-0843">Virulence</keyword>
<comment type="subcellular location">
    <subcellularLocation>
        <location evidence="1">Cytoplasm</location>
    </subcellularLocation>
</comment>
<dbReference type="PATRIC" id="fig|344882.3.peg.1671"/>
<evidence type="ECO:0000256" key="4">
    <source>
        <dbReference type="ARBA" id="ARBA00022491"/>
    </source>
</evidence>
<dbReference type="GO" id="GO:0003700">
    <property type="term" value="F:DNA-binding transcription factor activity"/>
    <property type="evidence" value="ECO:0007669"/>
    <property type="project" value="TreeGrafter"/>
</dbReference>
<evidence type="ECO:0000313" key="16">
    <source>
        <dbReference type="Proteomes" id="UP000052052"/>
    </source>
</evidence>
<dbReference type="SUPFAM" id="SSF46785">
    <property type="entry name" value="Winged helix' DNA-binding domain"/>
    <property type="match status" value="1"/>
</dbReference>
<keyword evidence="11" id="KW-0804">Transcription</keyword>
<evidence type="ECO:0000256" key="5">
    <source>
        <dbReference type="ARBA" id="ARBA00022533"/>
    </source>
</evidence>
<dbReference type="Pfam" id="PF13545">
    <property type="entry name" value="HTH_Crp_2"/>
    <property type="match status" value="1"/>
</dbReference>
<comment type="subunit">
    <text evidence="2">Homodimer.</text>
</comment>
<reference evidence="15 16" key="1">
    <citation type="submission" date="2015-05" db="EMBL/GenBank/DDBJ databases">
        <title>Genome sequencing and analysis of members of genus Stenotrophomonas.</title>
        <authorList>
            <person name="Patil P.P."/>
            <person name="Midha S."/>
            <person name="Patil P.B."/>
        </authorList>
    </citation>
    <scope>NUCLEOTIDE SEQUENCE [LARGE SCALE GENOMIC DNA]</scope>
    <source>
        <strain evidence="15 16">DSM 21858</strain>
    </source>
</reference>
<dbReference type="InterPro" id="IPR036390">
    <property type="entry name" value="WH_DNA-bd_sf"/>
</dbReference>
<dbReference type="InterPro" id="IPR018490">
    <property type="entry name" value="cNMP-bd_dom_sf"/>
</dbReference>
<evidence type="ECO:0000256" key="6">
    <source>
        <dbReference type="ARBA" id="ARBA00022636"/>
    </source>
</evidence>
<evidence type="ECO:0000256" key="2">
    <source>
        <dbReference type="ARBA" id="ARBA00011738"/>
    </source>
</evidence>
<evidence type="ECO:0000256" key="1">
    <source>
        <dbReference type="ARBA" id="ARBA00004496"/>
    </source>
</evidence>
<name>A0A0R0D149_9GAMM</name>
<gene>
    <name evidence="15" type="ORF">ABB29_02330</name>
</gene>
<keyword evidence="4" id="KW-0678">Repressor</keyword>
<dbReference type="InterPro" id="IPR050397">
    <property type="entry name" value="Env_Response_Regulators"/>
</dbReference>
<keyword evidence="10" id="KW-0010">Activator</keyword>
<dbReference type="GO" id="GO:0005829">
    <property type="term" value="C:cytosol"/>
    <property type="evidence" value="ECO:0007669"/>
    <property type="project" value="TreeGrafter"/>
</dbReference>
<evidence type="ECO:0000256" key="10">
    <source>
        <dbReference type="ARBA" id="ARBA00023159"/>
    </source>
</evidence>
<dbReference type="InterPro" id="IPR012318">
    <property type="entry name" value="HTH_CRP"/>
</dbReference>
<dbReference type="PRINTS" id="PR00034">
    <property type="entry name" value="HTHCRP"/>
</dbReference>
<keyword evidence="9" id="KW-0238">DNA-binding</keyword>
<dbReference type="GO" id="GO:0003677">
    <property type="term" value="F:DNA binding"/>
    <property type="evidence" value="ECO:0007669"/>
    <property type="project" value="UniProtKB-KW"/>
</dbReference>
<dbReference type="PROSITE" id="PS51063">
    <property type="entry name" value="HTH_CRP_2"/>
    <property type="match status" value="1"/>
</dbReference>
<dbReference type="SUPFAM" id="SSF51206">
    <property type="entry name" value="cAMP-binding domain-like"/>
    <property type="match status" value="1"/>
</dbReference>
<feature type="domain" description="HTH crp-type" evidence="14">
    <location>
        <begin position="154"/>
        <end position="228"/>
    </location>
</feature>
<dbReference type="PROSITE" id="PS50042">
    <property type="entry name" value="CNMP_BINDING_3"/>
    <property type="match status" value="1"/>
</dbReference>